<protein>
    <recommendedName>
        <fullName evidence="1">Putative tail fiber protein gp53-like C-terminal domain-containing protein</fullName>
    </recommendedName>
</protein>
<dbReference type="HOGENOM" id="CLU_2219298_0_0_0"/>
<evidence type="ECO:0000313" key="3">
    <source>
        <dbReference type="Proteomes" id="UP000004565"/>
    </source>
</evidence>
<comment type="caution">
    <text evidence="2">The sequence shown here is derived from an EMBL/GenBank/DDBJ whole genome shotgun (WGS) entry which is preliminary data.</text>
</comment>
<dbReference type="AlphaFoldDB" id="H1HCM6"/>
<feature type="domain" description="Putative tail fiber protein gp53-like C-terminal" evidence="1">
    <location>
        <begin position="27"/>
        <end position="106"/>
    </location>
</feature>
<dbReference type="Gene3D" id="2.60.40.3940">
    <property type="match status" value="1"/>
</dbReference>
<dbReference type="PATRIC" id="fig|999414.3.peg.222"/>
<gene>
    <name evidence="2" type="ORF">HMPREF9942_00227</name>
</gene>
<name>H1HCM6_9FUSO</name>
<dbReference type="RefSeq" id="WP_005908868.1">
    <property type="nucleotide sequence ID" value="NZ_AKCE01000001.1"/>
</dbReference>
<accession>H1HCM6</accession>
<evidence type="ECO:0000313" key="2">
    <source>
        <dbReference type="EMBL" id="EHO79224.1"/>
    </source>
</evidence>
<evidence type="ECO:0000259" key="1">
    <source>
        <dbReference type="Pfam" id="PF21882"/>
    </source>
</evidence>
<dbReference type="Pfam" id="PF21882">
    <property type="entry name" value="Gp53-like_C"/>
    <property type="match status" value="1"/>
</dbReference>
<dbReference type="EMBL" id="AGEH01000006">
    <property type="protein sequence ID" value="EHO79224.1"/>
    <property type="molecule type" value="Genomic_DNA"/>
</dbReference>
<sequence length="106" mass="11743">MIGLLYILKIVENLITNDSYSFKIGNLIIQGGYGITRTGYIYFSTPFPTICISVVPAASGSGITEINDDTLVIDDSLSNEERKVKFRVLAKNKTTQIRVNYIAIGY</sequence>
<organism evidence="2 3">
    <name type="scientific">Fusobacterium animalis F0419</name>
    <dbReference type="NCBI Taxonomy" id="999414"/>
    <lineage>
        <taxon>Bacteria</taxon>
        <taxon>Fusobacteriati</taxon>
        <taxon>Fusobacteriota</taxon>
        <taxon>Fusobacteriia</taxon>
        <taxon>Fusobacteriales</taxon>
        <taxon>Fusobacteriaceae</taxon>
        <taxon>Fusobacterium</taxon>
    </lineage>
</organism>
<reference evidence="2 3" key="1">
    <citation type="submission" date="2011-12" db="EMBL/GenBank/DDBJ databases">
        <title>The Genome Sequence of Fusobacterium nucleatum subsp. animalis OT 420.</title>
        <authorList>
            <consortium name="The Broad Institute Genome Sequencing Platform"/>
            <person name="Earl A."/>
            <person name="Ward D."/>
            <person name="Feldgarden M."/>
            <person name="Gevers D."/>
            <person name="Izard J."/>
            <person name="Blanton J.M."/>
            <person name="Mathney J."/>
            <person name="Tanner A.C."/>
            <person name="Dewhirst F.E."/>
            <person name="Young S.K."/>
            <person name="Zeng Q."/>
            <person name="Gargeya S."/>
            <person name="Fitzgerald M."/>
            <person name="Haas B."/>
            <person name="Abouelleil A."/>
            <person name="Alvarado L."/>
            <person name="Arachchi H.M."/>
            <person name="Berlin A."/>
            <person name="Chapman S.B."/>
            <person name="Gearin G."/>
            <person name="Goldberg J."/>
            <person name="Griggs A."/>
            <person name="Gujja S."/>
            <person name="Hansen M."/>
            <person name="Heiman D."/>
            <person name="Howarth C."/>
            <person name="Larimer J."/>
            <person name="Lui A."/>
            <person name="MacDonald P.J.P."/>
            <person name="McCowen C."/>
            <person name="Montmayeur A."/>
            <person name="Murphy C."/>
            <person name="Neiman D."/>
            <person name="Pearson M."/>
            <person name="Priest M."/>
            <person name="Roberts A."/>
            <person name="Saif S."/>
            <person name="Shea T."/>
            <person name="Sisk P."/>
            <person name="Stolte C."/>
            <person name="Sykes S."/>
            <person name="Wortman J."/>
            <person name="Nusbaum C."/>
            <person name="Birren B."/>
        </authorList>
    </citation>
    <scope>NUCLEOTIDE SEQUENCE [LARGE SCALE GENOMIC DNA]</scope>
    <source>
        <strain evidence="3">F0419</strain>
    </source>
</reference>
<dbReference type="Proteomes" id="UP000004565">
    <property type="component" value="Unassembled WGS sequence"/>
</dbReference>
<dbReference type="InterPro" id="IPR054075">
    <property type="entry name" value="Gp53-like_C"/>
</dbReference>
<proteinExistence type="predicted"/>